<name>A0A1L9QL14_9CYAN</name>
<evidence type="ECO:0000313" key="1">
    <source>
        <dbReference type="EMBL" id="OJJ18391.1"/>
    </source>
</evidence>
<proteinExistence type="predicted"/>
<evidence type="ECO:0008006" key="3">
    <source>
        <dbReference type="Google" id="ProtNLM"/>
    </source>
</evidence>
<keyword evidence="2" id="KW-1185">Reference proteome</keyword>
<dbReference type="STRING" id="1925591.BI308_22435"/>
<comment type="caution">
    <text evidence="1">The sequence shown here is derived from an EMBL/GenBank/DDBJ whole genome shotgun (WGS) entry which is preliminary data.</text>
</comment>
<dbReference type="AlphaFoldDB" id="A0A1L9QL14"/>
<protein>
    <recommendedName>
        <fullName evidence="3">Type I restriction enzyme R protein N-terminal domain-containing protein</fullName>
    </recommendedName>
</protein>
<reference evidence="1" key="1">
    <citation type="submission" date="2016-10" db="EMBL/GenBank/DDBJ databases">
        <title>CRISPR-Cas defence system in Roseofilum reptotaenium: evidence of a bacteriophage-cyanobacterium arms race in the coral black band disease.</title>
        <authorList>
            <person name="Buerger P."/>
            <person name="Wood-Charlson E.M."/>
            <person name="Weynberg K.D."/>
            <person name="Willis B."/>
            <person name="Van Oppen M.J."/>
        </authorList>
    </citation>
    <scope>NUCLEOTIDE SEQUENCE [LARGE SCALE GENOMIC DNA]</scope>
    <source>
        <strain evidence="1">AO1-A</strain>
    </source>
</reference>
<gene>
    <name evidence="1" type="ORF">BI308_22435</name>
</gene>
<organism evidence="1 2">
    <name type="scientific">Roseofilum reptotaenium AO1-A</name>
    <dbReference type="NCBI Taxonomy" id="1925591"/>
    <lineage>
        <taxon>Bacteria</taxon>
        <taxon>Bacillati</taxon>
        <taxon>Cyanobacteriota</taxon>
        <taxon>Cyanophyceae</taxon>
        <taxon>Desertifilales</taxon>
        <taxon>Desertifilaceae</taxon>
        <taxon>Roseofilum</taxon>
    </lineage>
</organism>
<dbReference type="EMBL" id="MLAW01000056">
    <property type="protein sequence ID" value="OJJ18391.1"/>
    <property type="molecule type" value="Genomic_DNA"/>
</dbReference>
<evidence type="ECO:0000313" key="2">
    <source>
        <dbReference type="Proteomes" id="UP000183940"/>
    </source>
</evidence>
<dbReference type="Proteomes" id="UP000183940">
    <property type="component" value="Unassembled WGS sequence"/>
</dbReference>
<sequence>MVKPSILDPAASYSFSQYSTLPFDTADILAEFGVAMESTSLQLPEQQPLDPTPLTDELAENLALVDPTSEIARRESLIFPVLKTVCKFIQSPLKIEYSIRVSNQLKGNVDYFIPTPQNLVIIEAKNADLGKGFTQLAVELIALDQWIDAPVDYLYGAVTTGDTWKFGLFHRQQKLIQKDINTYGVPNDLAKVLAILFGITLQTPSTN</sequence>
<accession>A0A1L9QL14</accession>